<dbReference type="InterPro" id="IPR051199">
    <property type="entry name" value="LPS_LOS_Heptosyltrfase"/>
</dbReference>
<dbReference type="Gene3D" id="3.40.50.2000">
    <property type="entry name" value="Glycogen Phosphorylase B"/>
    <property type="match status" value="2"/>
</dbReference>
<dbReference type="InterPro" id="IPR011910">
    <property type="entry name" value="RfaF"/>
</dbReference>
<comment type="caution">
    <text evidence="6">The sequence shown here is derived from an EMBL/GenBank/DDBJ whole genome shotgun (WGS) entry which is preliminary data.</text>
</comment>
<dbReference type="AlphaFoldDB" id="A0A839IPD6"/>
<keyword evidence="7" id="KW-1185">Reference proteome</keyword>
<dbReference type="PANTHER" id="PTHR30160">
    <property type="entry name" value="TETRAACYLDISACCHARIDE 4'-KINASE-RELATED"/>
    <property type="match status" value="1"/>
</dbReference>
<name>A0A839IPD6_9GAMM</name>
<evidence type="ECO:0000256" key="5">
    <source>
        <dbReference type="ARBA" id="ARBA00047503"/>
    </source>
</evidence>
<evidence type="ECO:0000256" key="4">
    <source>
        <dbReference type="ARBA" id="ARBA00044042"/>
    </source>
</evidence>
<organism evidence="6 7">
    <name type="scientific">Oceanospirillum sediminis</name>
    <dbReference type="NCBI Taxonomy" id="2760088"/>
    <lineage>
        <taxon>Bacteria</taxon>
        <taxon>Pseudomonadati</taxon>
        <taxon>Pseudomonadota</taxon>
        <taxon>Gammaproteobacteria</taxon>
        <taxon>Oceanospirillales</taxon>
        <taxon>Oceanospirillaceae</taxon>
        <taxon>Oceanospirillum</taxon>
    </lineage>
</organism>
<keyword evidence="1" id="KW-0328">Glycosyltransferase</keyword>
<evidence type="ECO:0000313" key="7">
    <source>
        <dbReference type="Proteomes" id="UP000565262"/>
    </source>
</evidence>
<dbReference type="RefSeq" id="WP_182808901.1">
    <property type="nucleotide sequence ID" value="NZ_JACJFM010000012.1"/>
</dbReference>
<sequence length="343" mass="38045">MEKILIAGPSWVGDMVMAQSLFIMLKQRFPDARIDVLAPAWSKPILDRMPEVNDSIILPTGHGEFRFKDRWQLGKSLRQTQYTRTLVLPRSWKSALVPYAANIPQRTGFHGEQRFVLLNDRRKLDKKILNQTVKRFFALGLEKVAYDTALNGQGNHLDNLPDPALDVNQDNQQILIEKFGFDREKPGIALMPGAEYGPAKQWPLESFRSLAEQLAEKGYQVWILGSPKEAVAGDTIAASGHQDIHNLCGKTSLSDAVDLLALAEQAVSNDSGLMHVAAAAGTFVHGIYGSSSAEFTPPLTEKKQIHSLNLECSPCFKRHCPLKHTDCLNKLSVDSVLQGVEAH</sequence>
<protein>
    <recommendedName>
        <fullName evidence="4">lipopolysaccharide heptosyltransferase II</fullName>
        <ecNumber evidence="4">2.4.99.24</ecNumber>
    </recommendedName>
</protein>
<dbReference type="SUPFAM" id="SSF53756">
    <property type="entry name" value="UDP-Glycosyltransferase/glycogen phosphorylase"/>
    <property type="match status" value="1"/>
</dbReference>
<dbReference type="NCBIfam" id="TIGR02195">
    <property type="entry name" value="heptsyl_trn_II"/>
    <property type="match status" value="1"/>
</dbReference>
<reference evidence="6 7" key="1">
    <citation type="submission" date="2020-08" db="EMBL/GenBank/DDBJ databases">
        <title>Oceanospirillum sp. nov. isolated from marine sediment.</title>
        <authorList>
            <person name="Ji X."/>
        </authorList>
    </citation>
    <scope>NUCLEOTIDE SEQUENCE [LARGE SCALE GENOMIC DNA]</scope>
    <source>
        <strain evidence="6 7">D5</strain>
    </source>
</reference>
<keyword evidence="2 6" id="KW-0808">Transferase</keyword>
<dbReference type="Proteomes" id="UP000565262">
    <property type="component" value="Unassembled WGS sequence"/>
</dbReference>
<proteinExistence type="inferred from homology"/>
<gene>
    <name evidence="6" type="primary">waaF</name>
    <name evidence="6" type="ORF">H4O21_10880</name>
</gene>
<evidence type="ECO:0000256" key="1">
    <source>
        <dbReference type="ARBA" id="ARBA00022676"/>
    </source>
</evidence>
<dbReference type="Pfam" id="PF01075">
    <property type="entry name" value="Glyco_transf_9"/>
    <property type="match status" value="1"/>
</dbReference>
<dbReference type="PANTHER" id="PTHR30160:SF7">
    <property type="entry name" value="ADP-HEPTOSE--LPS HEPTOSYLTRANSFERASE 2"/>
    <property type="match status" value="1"/>
</dbReference>
<dbReference type="CDD" id="cd03789">
    <property type="entry name" value="GT9_LPS_heptosyltransferase"/>
    <property type="match status" value="1"/>
</dbReference>
<dbReference type="FunFam" id="3.40.50.2000:FF:000023">
    <property type="entry name" value="ADP-heptose--LPS heptosyltransferase II"/>
    <property type="match status" value="1"/>
</dbReference>
<comment type="catalytic activity">
    <reaction evidence="5">
        <text>an L-alpha-D-Hep-(1-&gt;5)-[alpha-Kdo-(2-&gt;4)]-alpha-Kdo-(2-&gt;6)-lipid A + ADP-L-glycero-beta-D-manno-heptose = an L-alpha-D-Hep-(1-&gt;3)-L-alpha-D-Hep-(1-&gt;5)-[alpha-Kdo-(2-&gt;4)]-alpha-Kdo-(2-&gt;6)-lipid A + ADP + H(+)</text>
        <dbReference type="Rhea" id="RHEA:74071"/>
        <dbReference type="ChEBI" id="CHEBI:15378"/>
        <dbReference type="ChEBI" id="CHEBI:61506"/>
        <dbReference type="ChEBI" id="CHEBI:193068"/>
        <dbReference type="ChEBI" id="CHEBI:193069"/>
        <dbReference type="ChEBI" id="CHEBI:456216"/>
        <dbReference type="EC" id="2.4.99.24"/>
    </reaction>
</comment>
<dbReference type="GO" id="GO:0008713">
    <property type="term" value="F:ADP-heptose-lipopolysaccharide heptosyltransferase activity"/>
    <property type="evidence" value="ECO:0007669"/>
    <property type="project" value="UniProtKB-EC"/>
</dbReference>
<dbReference type="EMBL" id="JACJFM010000012">
    <property type="protein sequence ID" value="MBB1487115.1"/>
    <property type="molecule type" value="Genomic_DNA"/>
</dbReference>
<dbReference type="InterPro" id="IPR002201">
    <property type="entry name" value="Glyco_trans_9"/>
</dbReference>
<dbReference type="GO" id="GO:0005829">
    <property type="term" value="C:cytosol"/>
    <property type="evidence" value="ECO:0007669"/>
    <property type="project" value="TreeGrafter"/>
</dbReference>
<comment type="similarity">
    <text evidence="3">Belongs to the glycosyltransferase 9 family.</text>
</comment>
<accession>A0A839IPD6</accession>
<dbReference type="EC" id="2.4.99.24" evidence="4"/>
<dbReference type="GO" id="GO:0009244">
    <property type="term" value="P:lipopolysaccharide core region biosynthetic process"/>
    <property type="evidence" value="ECO:0007669"/>
    <property type="project" value="TreeGrafter"/>
</dbReference>
<evidence type="ECO:0000313" key="6">
    <source>
        <dbReference type="EMBL" id="MBB1487115.1"/>
    </source>
</evidence>
<evidence type="ECO:0000256" key="2">
    <source>
        <dbReference type="ARBA" id="ARBA00022679"/>
    </source>
</evidence>
<evidence type="ECO:0000256" key="3">
    <source>
        <dbReference type="ARBA" id="ARBA00043995"/>
    </source>
</evidence>